<evidence type="ECO:0000256" key="9">
    <source>
        <dbReference type="ARBA" id="ARBA00045650"/>
    </source>
</evidence>
<reference evidence="12 14" key="1">
    <citation type="submission" date="2015-09" db="EMBL/GenBank/DDBJ databases">
        <authorList>
            <consortium name="Pathogen Informatics"/>
        </authorList>
    </citation>
    <scope>NUCLEOTIDE SEQUENCE [LARGE SCALE GENOMIC DNA]</scope>
    <source>
        <strain evidence="12 14">2789STDY5834866</strain>
    </source>
</reference>
<dbReference type="STRING" id="410072.ERS852525_00296"/>
<dbReference type="InterPro" id="IPR002347">
    <property type="entry name" value="SDR_fam"/>
</dbReference>
<dbReference type="Proteomes" id="UP000095362">
    <property type="component" value="Unassembled WGS sequence"/>
</dbReference>
<dbReference type="EMBL" id="QRXJ01000006">
    <property type="protein sequence ID" value="RGT90894.1"/>
    <property type="molecule type" value="Genomic_DNA"/>
</dbReference>
<dbReference type="SUPFAM" id="SSF51735">
    <property type="entry name" value="NAD(P)-binding Rossmann-fold domains"/>
    <property type="match status" value="1"/>
</dbReference>
<dbReference type="PaxDb" id="410072-ERS852525_00296"/>
<reference evidence="13 15" key="2">
    <citation type="submission" date="2018-08" db="EMBL/GenBank/DDBJ databases">
        <title>A genome reference for cultivated species of the human gut microbiota.</title>
        <authorList>
            <person name="Zou Y."/>
            <person name="Xue W."/>
            <person name="Luo G."/>
        </authorList>
    </citation>
    <scope>NUCLEOTIDE SEQUENCE [LARGE SCALE GENOMIC DNA]</scope>
    <source>
        <strain evidence="13 15">AF18-12LB</strain>
    </source>
</reference>
<dbReference type="RefSeq" id="WP_055260535.1">
    <property type="nucleotide sequence ID" value="NZ_CYZK01000002.1"/>
</dbReference>
<evidence type="ECO:0000256" key="11">
    <source>
        <dbReference type="RuleBase" id="RU000363"/>
    </source>
</evidence>
<dbReference type="Proteomes" id="UP000283360">
    <property type="component" value="Unassembled WGS sequence"/>
</dbReference>
<name>A0A173Y505_9FIRM</name>
<comment type="similarity">
    <text evidence="1 11">Belongs to the short-chain dehydrogenases/reductases (SDR) family.</text>
</comment>
<accession>A0A173Y505</accession>
<evidence type="ECO:0000313" key="15">
    <source>
        <dbReference type="Proteomes" id="UP000283360"/>
    </source>
</evidence>
<evidence type="ECO:0000256" key="4">
    <source>
        <dbReference type="ARBA" id="ARBA00044050"/>
    </source>
</evidence>
<evidence type="ECO:0000256" key="10">
    <source>
        <dbReference type="ARBA" id="ARBA00047274"/>
    </source>
</evidence>
<dbReference type="AlphaFoldDB" id="A0A173Y505"/>
<comment type="catalytic activity">
    <reaction evidence="3">
        <text>L-allo-threonine + NADP(+) = aminoacetone + CO2 + NADPH</text>
        <dbReference type="Rhea" id="RHEA:43524"/>
        <dbReference type="ChEBI" id="CHEBI:16526"/>
        <dbReference type="ChEBI" id="CHEBI:57783"/>
        <dbReference type="ChEBI" id="CHEBI:58320"/>
        <dbReference type="ChEBI" id="CHEBI:58349"/>
        <dbReference type="ChEBI" id="CHEBI:58585"/>
        <dbReference type="EC" id="1.1.1.381"/>
    </reaction>
</comment>
<evidence type="ECO:0000256" key="5">
    <source>
        <dbReference type="ARBA" id="ARBA00044059"/>
    </source>
</evidence>
<dbReference type="PRINTS" id="PR00081">
    <property type="entry name" value="GDHRDH"/>
</dbReference>
<evidence type="ECO:0000256" key="2">
    <source>
        <dbReference type="ARBA" id="ARBA00023002"/>
    </source>
</evidence>
<comment type="catalytic activity">
    <reaction evidence="10">
        <text>3-hydroxypropanoate + NADP(+) = 3-oxopropanoate + NADPH + H(+)</text>
        <dbReference type="Rhea" id="RHEA:26438"/>
        <dbReference type="ChEBI" id="CHEBI:15378"/>
        <dbReference type="ChEBI" id="CHEBI:16510"/>
        <dbReference type="ChEBI" id="CHEBI:33190"/>
        <dbReference type="ChEBI" id="CHEBI:57783"/>
        <dbReference type="ChEBI" id="CHEBI:58349"/>
        <dbReference type="EC" id="1.1.1.298"/>
    </reaction>
</comment>
<evidence type="ECO:0000313" key="13">
    <source>
        <dbReference type="EMBL" id="RGT90894.1"/>
    </source>
</evidence>
<dbReference type="PROSITE" id="PS00061">
    <property type="entry name" value="ADH_SHORT"/>
    <property type="match status" value="1"/>
</dbReference>
<dbReference type="Pfam" id="PF00106">
    <property type="entry name" value="adh_short"/>
    <property type="match status" value="1"/>
</dbReference>
<dbReference type="PANTHER" id="PTHR43086:SF3">
    <property type="entry name" value="NADP-DEPENDENT 3-HYDROXY ACID DEHYDROGENASE YDFG"/>
    <property type="match status" value="1"/>
</dbReference>
<evidence type="ECO:0000313" key="12">
    <source>
        <dbReference type="EMBL" id="CUN59241.1"/>
    </source>
</evidence>
<dbReference type="InterPro" id="IPR036291">
    <property type="entry name" value="NAD(P)-bd_dom_sf"/>
</dbReference>
<proteinExistence type="inferred from homology"/>
<gene>
    <name evidence="12" type="primary">sdh</name>
    <name evidence="13" type="ORF">DWX03_05615</name>
    <name evidence="12" type="ORF">ERS852481_00470</name>
</gene>
<evidence type="ECO:0000256" key="3">
    <source>
        <dbReference type="ARBA" id="ARBA00043812"/>
    </source>
</evidence>
<protein>
    <recommendedName>
        <fullName evidence="6">NADP-dependent 3-hydroxy acid dehydrogenase YdfG</fullName>
        <ecNumber evidence="4">1.1.1.298</ecNumber>
        <ecNumber evidence="5">1.1.1.381</ecNumber>
    </recommendedName>
    <alternativeName>
        <fullName evidence="8">L-allo-threonine dehydrogenase</fullName>
    </alternativeName>
    <alternativeName>
        <fullName evidence="7">Malonic semialdehyde reductase</fullName>
    </alternativeName>
</protein>
<keyword evidence="15" id="KW-1185">Reference proteome</keyword>
<dbReference type="EC" id="1.1.1.381" evidence="5"/>
<dbReference type="CDD" id="cd05233">
    <property type="entry name" value="SDR_c"/>
    <property type="match status" value="1"/>
</dbReference>
<dbReference type="PANTHER" id="PTHR43086">
    <property type="entry name" value="VERY-LONG-CHAIN 3-OXOOACYL-COA REDUCTASE"/>
    <property type="match status" value="1"/>
</dbReference>
<evidence type="ECO:0000313" key="14">
    <source>
        <dbReference type="Proteomes" id="UP000095362"/>
    </source>
</evidence>
<dbReference type="GO" id="GO:0035527">
    <property type="term" value="F:3-hydroxypropionate dehydrogenase (NADP+) activity"/>
    <property type="evidence" value="ECO:0007669"/>
    <property type="project" value="UniProtKB-EC"/>
</dbReference>
<keyword evidence="2 12" id="KW-0560">Oxidoreductase</keyword>
<dbReference type="EMBL" id="CYZK01000002">
    <property type="protein sequence ID" value="CUN59241.1"/>
    <property type="molecule type" value="Genomic_DNA"/>
</dbReference>
<sequence length="259" mass="28828">MKIAIVTGASSGMGKEFVRQIERFYRELDEIWVIARSEKKLEEIKKSHKTYIRIFAGDMEEDLVYKQVKNRLENQNPDIRMLVNAAGFGKTGTVEEIAKEDKKLQLRMIDLNCRGLTEMTCTCLPWMHKGTRIINLASAAAFCPQAKFAVYAATKSYVLSFSRSLAAELKEKGIFVTAVCPGPVDTPFFEVSGKLPGGMKEAVMADPVQVVKQALIDAKYKKEVSVYGTAMKGAEAATKVLPHGMILKAMSMMEKITKE</sequence>
<dbReference type="EC" id="1.1.1.298" evidence="4"/>
<dbReference type="Gene3D" id="3.40.50.720">
    <property type="entry name" value="NAD(P)-binding Rossmann-like Domain"/>
    <property type="match status" value="1"/>
</dbReference>
<organism evidence="12 14">
    <name type="scientific">Coprococcus comes</name>
    <dbReference type="NCBI Taxonomy" id="410072"/>
    <lineage>
        <taxon>Bacteria</taxon>
        <taxon>Bacillati</taxon>
        <taxon>Bacillota</taxon>
        <taxon>Clostridia</taxon>
        <taxon>Lachnospirales</taxon>
        <taxon>Lachnospiraceae</taxon>
        <taxon>Coprococcus</taxon>
    </lineage>
</organism>
<dbReference type="InterPro" id="IPR020904">
    <property type="entry name" value="Sc_DH/Rdtase_CS"/>
</dbReference>
<evidence type="ECO:0000256" key="8">
    <source>
        <dbReference type="ARBA" id="ARBA00044349"/>
    </source>
</evidence>
<evidence type="ECO:0000256" key="6">
    <source>
        <dbReference type="ARBA" id="ARBA00044065"/>
    </source>
</evidence>
<evidence type="ECO:0000256" key="1">
    <source>
        <dbReference type="ARBA" id="ARBA00006484"/>
    </source>
</evidence>
<dbReference type="PRINTS" id="PR00080">
    <property type="entry name" value="SDRFAMILY"/>
</dbReference>
<comment type="function">
    <text evidence="9">NADP-dependent dehydrogenase with broad substrate specificity acting on 3-hydroxy acids. Catalyzes the NADP-dependent oxidation of L-allo-threonine to L-2-amino-3-keto-butyrate, which is spontaneously decarboxylated into aminoacetone. Also acts on D-threonine, L-serine, D-serine, D-3-hydroxyisobutyrate, L-3-hydroxyisobutyrate, D-glycerate and L-glycerate. Able to catalyze the reduction of the malonic semialdehyde to 3-hydroxypropionic acid. YdfG is apparently supplementing RutE, the presumed malonic semialdehyde reductase involved in pyrimidine degradation since both are able to detoxify malonic semialdehyde.</text>
</comment>
<evidence type="ECO:0000256" key="7">
    <source>
        <dbReference type="ARBA" id="ARBA00044271"/>
    </source>
</evidence>